<dbReference type="Pfam" id="PF03167">
    <property type="entry name" value="UDG"/>
    <property type="match status" value="1"/>
</dbReference>
<dbReference type="InterPro" id="IPR005122">
    <property type="entry name" value="Uracil-DNA_glycosylase-like"/>
</dbReference>
<dbReference type="RefSeq" id="WP_173285191.1">
    <property type="nucleotide sequence ID" value="NZ_CP054020.1"/>
</dbReference>
<name>A0A7D4NP46_9GAMM</name>
<dbReference type="KEGG" id="txa:HQN79_06795"/>
<evidence type="ECO:0000313" key="2">
    <source>
        <dbReference type="EMBL" id="QKI89293.1"/>
    </source>
</evidence>
<gene>
    <name evidence="2" type="ORF">HQN79_06795</name>
</gene>
<protein>
    <submittedName>
        <fullName evidence="2">DNA-deoxyinosine glycosylase</fullName>
        <ecNumber evidence="2">3.2.2.15</ecNumber>
    </submittedName>
</protein>
<dbReference type="Gene3D" id="3.40.470.10">
    <property type="entry name" value="Uracil-DNA glycosylase-like domain"/>
    <property type="match status" value="1"/>
</dbReference>
<accession>A0A7D4NP46</accession>
<dbReference type="InterPro" id="IPR036895">
    <property type="entry name" value="Uracil-DNA_glycosylase-like_sf"/>
</dbReference>
<dbReference type="AlphaFoldDB" id="A0A7D4NP46"/>
<dbReference type="Proteomes" id="UP000504724">
    <property type="component" value="Chromosome"/>
</dbReference>
<reference evidence="2 3" key="1">
    <citation type="submission" date="2020-05" db="EMBL/GenBank/DDBJ databases">
        <title>Thiomicrorhabdus sediminis sp.nov. and Thiomicrorhabdus xiamenensis sp.nov., novel sulfur-oxidizing bacteria isolated from coastal sediment.</title>
        <authorList>
            <person name="Liu X."/>
        </authorList>
    </citation>
    <scope>NUCLEOTIDE SEQUENCE [LARGE SCALE GENOMIC DNA]</scope>
    <source>
        <strain evidence="2 3">G2</strain>
    </source>
</reference>
<dbReference type="EMBL" id="CP054020">
    <property type="protein sequence ID" value="QKI89293.1"/>
    <property type="molecule type" value="Genomic_DNA"/>
</dbReference>
<evidence type="ECO:0000259" key="1">
    <source>
        <dbReference type="SMART" id="SM00986"/>
    </source>
</evidence>
<keyword evidence="3" id="KW-1185">Reference proteome</keyword>
<dbReference type="GO" id="GO:0033958">
    <property type="term" value="F:DNA-deoxyinosine glycosylase activity"/>
    <property type="evidence" value="ECO:0007669"/>
    <property type="project" value="UniProtKB-EC"/>
</dbReference>
<feature type="domain" description="Uracil-DNA glycosylase-like" evidence="1">
    <location>
        <begin position="15"/>
        <end position="169"/>
    </location>
</feature>
<evidence type="ECO:0000313" key="3">
    <source>
        <dbReference type="Proteomes" id="UP000504724"/>
    </source>
</evidence>
<dbReference type="CDD" id="cd10032">
    <property type="entry name" value="UDG-F6_HDG"/>
    <property type="match status" value="1"/>
</dbReference>
<dbReference type="InterPro" id="IPR026353">
    <property type="entry name" value="Hypoxan-DNA_Glyclase"/>
</dbReference>
<dbReference type="SUPFAM" id="SSF52141">
    <property type="entry name" value="Uracil-DNA glycosylase-like"/>
    <property type="match status" value="1"/>
</dbReference>
<dbReference type="EC" id="3.2.2.15" evidence="2"/>
<dbReference type="SMART" id="SM00986">
    <property type="entry name" value="UDG"/>
    <property type="match status" value="1"/>
</dbReference>
<sequence length="175" mass="19555">MPEKSQQKSAICGFAPIVPENPRVIILGTMPSVKSLQDAFYYAHPRNAFWPIISSLVGRELVSEADKRRACNELGILLWDVLSACEREGSLDSAIKQPEANDFVSLLTQFPHIKSIFFNGQPAAKLFQQQVIKKQSLPDDLILTTLTSTSPANARLTIDDKILFWKEKLAPVLFN</sequence>
<dbReference type="SMART" id="SM00987">
    <property type="entry name" value="UreE_C"/>
    <property type="match status" value="1"/>
</dbReference>
<dbReference type="NCBIfam" id="TIGR04274">
    <property type="entry name" value="hypoxanDNAglyco"/>
    <property type="match status" value="1"/>
</dbReference>
<proteinExistence type="predicted"/>
<keyword evidence="2" id="KW-0326">Glycosidase</keyword>
<keyword evidence="2" id="KW-0378">Hydrolase</keyword>
<organism evidence="2 3">
    <name type="scientific">Thiomicrorhabdus xiamenensis</name>
    <dbReference type="NCBI Taxonomy" id="2739063"/>
    <lineage>
        <taxon>Bacteria</taxon>
        <taxon>Pseudomonadati</taxon>
        <taxon>Pseudomonadota</taxon>
        <taxon>Gammaproteobacteria</taxon>
        <taxon>Thiotrichales</taxon>
        <taxon>Piscirickettsiaceae</taxon>
        <taxon>Thiomicrorhabdus</taxon>
    </lineage>
</organism>